<reference evidence="1 2" key="1">
    <citation type="submission" date="2018-02" db="EMBL/GenBank/DDBJ databases">
        <title>The genomes of Aspergillus section Nigri reveals drivers in fungal speciation.</title>
        <authorList>
            <consortium name="DOE Joint Genome Institute"/>
            <person name="Vesth T.C."/>
            <person name="Nybo J."/>
            <person name="Theobald S."/>
            <person name="Brandl J."/>
            <person name="Frisvad J.C."/>
            <person name="Nielsen K.F."/>
            <person name="Lyhne E.K."/>
            <person name="Kogle M.E."/>
            <person name="Kuo A."/>
            <person name="Riley R."/>
            <person name="Clum A."/>
            <person name="Nolan M."/>
            <person name="Lipzen A."/>
            <person name="Salamov A."/>
            <person name="Henrissat B."/>
            <person name="Wiebenga A."/>
            <person name="De vries R.P."/>
            <person name="Grigoriev I.V."/>
            <person name="Mortensen U.H."/>
            <person name="Andersen M.R."/>
            <person name="Baker S.E."/>
        </authorList>
    </citation>
    <scope>NUCLEOTIDE SEQUENCE [LARGE SCALE GENOMIC DNA]</scope>
    <source>
        <strain evidence="1 2">CBS 115571</strain>
    </source>
</reference>
<keyword evidence="2" id="KW-1185">Reference proteome</keyword>
<gene>
    <name evidence="1" type="ORF">BO99DRAFT_454463</name>
</gene>
<proteinExistence type="predicted"/>
<dbReference type="SUPFAM" id="SSF48403">
    <property type="entry name" value="Ankyrin repeat"/>
    <property type="match status" value="1"/>
</dbReference>
<dbReference type="EMBL" id="KZ825118">
    <property type="protein sequence ID" value="PYI21199.1"/>
    <property type="molecule type" value="Genomic_DNA"/>
</dbReference>
<organism evidence="1 2">
    <name type="scientific">Aspergillus violaceofuscus (strain CBS 115571)</name>
    <dbReference type="NCBI Taxonomy" id="1450538"/>
    <lineage>
        <taxon>Eukaryota</taxon>
        <taxon>Fungi</taxon>
        <taxon>Dikarya</taxon>
        <taxon>Ascomycota</taxon>
        <taxon>Pezizomycotina</taxon>
        <taxon>Eurotiomycetes</taxon>
        <taxon>Eurotiomycetidae</taxon>
        <taxon>Eurotiales</taxon>
        <taxon>Aspergillaceae</taxon>
        <taxon>Aspergillus</taxon>
    </lineage>
</organism>
<dbReference type="STRING" id="1450538.A0A2V5HA10"/>
<accession>A0A2V5HA10</accession>
<sequence>MANPDLANYRTRNGQTAFHITNCWSAADNPTVKAPSMRLFYFFKNKSTDLSSLNAYGKSVLHYIPFYAEKKIRAMMKAGVRLRPDAEGQTELHLTMRRLDWELSGYQVLVADNKGRTPLYFYLKWHHYNPGKKHATQQIRSVVLDFLMEAGADADISAVSGKTAREIAEAKEFPYDFDKWKVKV</sequence>
<dbReference type="InterPro" id="IPR036770">
    <property type="entry name" value="Ankyrin_rpt-contain_sf"/>
</dbReference>
<dbReference type="Proteomes" id="UP000249829">
    <property type="component" value="Unassembled WGS sequence"/>
</dbReference>
<protein>
    <submittedName>
        <fullName evidence="1">Uncharacterized protein</fullName>
    </submittedName>
</protein>
<evidence type="ECO:0000313" key="1">
    <source>
        <dbReference type="EMBL" id="PYI21199.1"/>
    </source>
</evidence>
<evidence type="ECO:0000313" key="2">
    <source>
        <dbReference type="Proteomes" id="UP000249829"/>
    </source>
</evidence>
<name>A0A2V5HA10_ASPV1</name>
<dbReference type="Gene3D" id="1.25.40.20">
    <property type="entry name" value="Ankyrin repeat-containing domain"/>
    <property type="match status" value="1"/>
</dbReference>
<dbReference type="AlphaFoldDB" id="A0A2V5HA10"/>